<evidence type="ECO:0000313" key="1">
    <source>
        <dbReference type="EMBL" id="MCE5166057.1"/>
    </source>
</evidence>
<organism evidence="1 2">
    <name type="scientific">Datura stramonium</name>
    <name type="common">Jimsonweed</name>
    <name type="synonym">Common thornapple</name>
    <dbReference type="NCBI Taxonomy" id="4076"/>
    <lineage>
        <taxon>Eukaryota</taxon>
        <taxon>Viridiplantae</taxon>
        <taxon>Streptophyta</taxon>
        <taxon>Embryophyta</taxon>
        <taxon>Tracheophyta</taxon>
        <taxon>Spermatophyta</taxon>
        <taxon>Magnoliopsida</taxon>
        <taxon>eudicotyledons</taxon>
        <taxon>Gunneridae</taxon>
        <taxon>Pentapetalae</taxon>
        <taxon>asterids</taxon>
        <taxon>lamiids</taxon>
        <taxon>Solanales</taxon>
        <taxon>Solanaceae</taxon>
        <taxon>Solanoideae</taxon>
        <taxon>Datureae</taxon>
        <taxon>Datura</taxon>
    </lineage>
</organism>
<evidence type="ECO:0000313" key="2">
    <source>
        <dbReference type="Proteomes" id="UP000823775"/>
    </source>
</evidence>
<protein>
    <submittedName>
        <fullName evidence="1">Uncharacterized protein</fullName>
    </submittedName>
</protein>
<reference evidence="1 2" key="1">
    <citation type="journal article" date="2021" name="BMC Genomics">
        <title>Datura genome reveals duplications of psychoactive alkaloid biosynthetic genes and high mutation rate following tissue culture.</title>
        <authorList>
            <person name="Rajewski A."/>
            <person name="Carter-House D."/>
            <person name="Stajich J."/>
            <person name="Litt A."/>
        </authorList>
    </citation>
    <scope>NUCLEOTIDE SEQUENCE [LARGE SCALE GENOMIC DNA]</scope>
    <source>
        <strain evidence="1">AR-01</strain>
    </source>
</reference>
<gene>
    <name evidence="1" type="ORF">HAX54_014355</name>
</gene>
<keyword evidence="2" id="KW-1185">Reference proteome</keyword>
<comment type="caution">
    <text evidence="1">The sequence shown here is derived from an EMBL/GenBank/DDBJ whole genome shotgun (WGS) entry which is preliminary data.</text>
</comment>
<feature type="non-terminal residue" evidence="1">
    <location>
        <position position="71"/>
    </location>
</feature>
<proteinExistence type="predicted"/>
<accession>A0ABS8Y6A1</accession>
<dbReference type="Proteomes" id="UP000823775">
    <property type="component" value="Unassembled WGS sequence"/>
</dbReference>
<sequence>MGPTMNEEQRIMLEAEFAQQRLNIGFGELRGDKSPGPDEYRNHLEDACEMCRKKSYRWSNLNSSGQAKYKR</sequence>
<dbReference type="EMBL" id="JACEIK010018915">
    <property type="protein sequence ID" value="MCE5166057.1"/>
    <property type="molecule type" value="Genomic_DNA"/>
</dbReference>
<name>A0ABS8Y6A1_DATST</name>